<dbReference type="SUPFAM" id="SSF51445">
    <property type="entry name" value="(Trans)glycosidases"/>
    <property type="match status" value="6"/>
</dbReference>
<feature type="transmembrane region" description="Helical" evidence="6">
    <location>
        <begin position="6"/>
        <end position="27"/>
    </location>
</feature>
<dbReference type="Gene3D" id="3.20.20.80">
    <property type="entry name" value="Glycosidases"/>
    <property type="match status" value="6"/>
</dbReference>
<evidence type="ECO:0000256" key="6">
    <source>
        <dbReference type="SAM" id="Phobius"/>
    </source>
</evidence>
<keyword evidence="5" id="KW-0378">Hydrolase</keyword>
<dbReference type="InterPro" id="IPR017853">
    <property type="entry name" value="GH"/>
</dbReference>
<dbReference type="Proteomes" id="UP000786811">
    <property type="component" value="Unassembled WGS sequence"/>
</dbReference>
<name>A0A8J2EKB4_COTCN</name>
<dbReference type="InterPro" id="IPR045857">
    <property type="entry name" value="O16G_dom_2"/>
</dbReference>
<keyword evidence="6" id="KW-0472">Membrane</keyword>
<keyword evidence="4" id="KW-0325">Glycoprotein</keyword>
<reference evidence="8" key="1">
    <citation type="submission" date="2021-04" db="EMBL/GenBank/DDBJ databases">
        <authorList>
            <person name="Chebbi M.A.C M."/>
        </authorList>
    </citation>
    <scope>NUCLEOTIDE SEQUENCE</scope>
</reference>
<proteinExistence type="inferred from homology"/>
<dbReference type="PANTHER" id="PTHR10357:SF179">
    <property type="entry name" value="NEUTRAL AND BASIC AMINO ACID TRANSPORT PROTEIN RBAT"/>
    <property type="match status" value="1"/>
</dbReference>
<keyword evidence="6" id="KW-0812">Transmembrane</keyword>
<feature type="domain" description="Glycosyl hydrolase family 13 catalytic" evidence="7">
    <location>
        <begin position="2263"/>
        <end position="2648"/>
    </location>
</feature>
<evidence type="ECO:0000256" key="5">
    <source>
        <dbReference type="ARBA" id="ARBA00023295"/>
    </source>
</evidence>
<sequence>MSTKVIFTIMSLFSTILIIGCVVTFTLTSKTPKQWWNNSFIYQIYPRSFMDSDDDGTGDLPGISSKLDHIKDLNVSAIWISPIYSSPMADFGYDISNFTNVDPIFGTLEDFTNLTTKAKSLGLKVLLDFVPNHSSDQHPWFVSSIKKIKPFDDYYVWLDGKLVNGSYQPPNNWLSVFGGSAWEWNPVRQQYYLHQFAKAQPDLNYTNPLVRSEMEKVLTFWLDHGADGFRMDAVNYLLEDPLFQDEPLSSKSTQVPEDDYESLDHVYSKDLEGTFDVLKAWRKIIDSHKKDKEPKLVLTEAYADLESMKRFYEAGSDIPMNFAFIEKLNGNSTTMQFKRAIDAWLGMIPKGQVANWVIGNHDNPRVADRFGPARADFLTMLTAVLPGVGIAYYGDEIGMVGREMTWEETVDPAGCNAGQERFGLKSRDPERTPFQWSAEKNAGFSGANTTWLPVNDNFEEVNLAKQKVEGESHYKVFKKMVELKRNSVVVGGSVEVILVTEDVLGVVRRVDAGNPVVLLANFKNETVVIDARTWMNIPENLSVFEASVGAGIPSGVIMDTTEVYLPAEATVLFLLLTLVSAQEPSKWWKNSFIYQIYPRSFKDSNGDGVGDLKGITSKMDHLARLGVSGFWISPVCESPMVDFGYDISNFTNIDPVFGNLKDMEDLIKAAHTRDLKVILDFVPNHSSDKHPWFQKSIQKIKPYDEYYIWKDAKIVNGTRKPPNNWLSVFHGSAWTWNDVRKQYYFRQFTPQQPDLNYRNAAVRKEMEDVLVFWTMRGIDGFRVDAIIHAYEDSRMLDEPVIPNSGYPADNWNSLNHIYTRNQNETYDLVASWRKVLDGQPGGKKILMTESYTGLGDQLDNSMRYYKAGSDVAFNFMFLGTLNNKSTPLDFKKAIDSWMNYLPEGQEANWVIDNHDNNRVNTRFGGARKDQIIMLTAMLPGVGVMYYGNEIGMDDTWLSYKETVDPVGCNAGPQKYNLTSRDPARTPMQWDNSTNAGFSSNKTTWLRVNPNYQSINLVSEQNDFRSHFSIFIKMMALKKSGRLVNSTTETVVIENKALGIVRRPVGSGRIYAMVINFDNKPVKLDAAAWMNIPENMRILVTNRDWKTFSWYPVKTTALEMPAYGSIIYPRSFKDSNGDGIGDLNGVLQKIDHFADMNVSALWFSPIFKSPMADYGYDISNFTDIDPLFGSLSDFKNITAAAHKRGLKVILDWVPNHSSDEHPWFNKSINRIKPYDDYYIWRDAKIVNGTRQPPNNWLSIFLGSAWTWNDVRKQYYLHQFLDKQPDLNFRNADLRKEMEDALIFWANNGADGFRIDSMIFMYEDSQFRDEPLIPNTGKPADDPATLDHIYTQNQPEGYDLLKTWRNKLDAIGGNQRKFIIMTEAYTTLPLTVKYYKYGANVPFNFMFVTGLNNKSSALDFKRSIDGWLNNVPEGDYVANWVVDNHDNQRVANRFGPQRADQLTMLAAVLPGVGVVFNGDEIGMIGANISWAETVDPQACLAGPDRYLSVTRDPERTPFQWDNSTSAGFSSSNKTWLPVNSNYKTLNLANQKNDADSHYGIFKRLVALKSKEVVKKGETEVILATENVLSVIRRLPNQNPVVLLVNFKTTNVTIDAAGWLNIPSNLTVYAASVGSNIKTGSKVDTSNFNLPGAASMRRVLVLFLLIASDSLAQNSEWWRDTFVYQIYPRSFKDSNGDGIGDLNGITSKLDHLADLGISALWLSPIYTSPMVDFGYDIANFTNIDSIFGTLADFSKLVTKAKSLNLKVVLDFVPNHSSDKHAWFPKSIQKVKPYDEYYVWRDAKMVNGTRQPPNNWLSAFQGSAWEWNNVRKQYYLHQFAAGQPDLNYRSSALQEEMKNVLRFWLKLGVDGIRIDTIPNLIEDSRFLDEPKIPNTGLPETDPGTLQHIYTANQDQTYDILKSWRDVLDSSNGTKKIILTEAWTSLPLTMKYYTYGSNVPFNFMFINQLGNYSTPLDFKRIIDQYINSIPSGQQANWVVGNHDSHRSGSRFGEQRANQIPMLAAVLPGVGVIYNGDEIGMIDRQLTWAETVDPAGCNAGPGRYNVTSRDPERTPFQWDATKNAGFTSGNKTWLPVHPNYKTLNLAAQKGVSTSHYGVTKQLVLLKKDLIIRTGSTQLVVIGNEALGVVRRLDFSRTVVLLINFTEKQLKVDASSWLNIPEVMSVYVASVGSKITSGSRVNTAAINLPAAASIILNKIKGESLRLPKTVSKMQGLVIVFLILSLGCLEPASAQNGSTSGDWWRDTFIYQIYPRSFKDSNGDGVGDLNGITSKLDHLADLGVSAVWLSPIYASPMVDFGYDISNFTAVDPTFGTLADFTRLVTRAKSLKLKVILDFVPNHSSDKHPWFLKSVQKVKPYDDYYIWRDAKMVNGTRQPPNNWLSQFQGSAWEWNNQRKQYYYHQFTVSQPDFNYSSSALQQEMKNILRFWVNLGADGFRVSAANYLIEDSRYLDEPKSWKAPFLPAGDPDSLNHIYTADRDQSYDILQTWRKFLDSLNGTRKLLITEAYTTPYFTMKFYQYGSNFPFNFHLIRNIWKSSGALGFKRILNDYFNELPAGAIPNWVTGNHDNHRIGSKLYTAWIDHINMMAGVLPGVGVVYNGDEIGMVERPMTFNETLDPAGINAGALYRLKSRDPSRTPFQWDSSTSSGFSSSNRTWLPVNSNYKTLNLAIQKNQTYSHYWVMKKVIALKQFPVIKNGTTEVVIINFPCLAIVRRLQNQVAVLLMNVHKTAVRHDIAAFINVPDKMTVYAANSLANISINSAADLTDLTIGGFGAVVLIKGESSRLPKTVSTMQGLVIVSLILSLGCLEPASAQNGSTSGEWWRDTFIYQVYPRSFKDSNGDGVGDLNGITSKLDHLADLGVSAVWLSPIYASPMVDFGYDISNFTAVDPTFGTLADFTRLVTRAKSLKLKVILDFVPNHSSDKHPWFLKSVQKVKPYDEYYIWRDAKMVNGTRQPPNNWLSEFQGSAWEWNNQRKQYYYHEFTVGQPDLNYRSSALQEEMKNVFRFWLNLGVDGFRVDAINFLVEDSRFLDEPKIPNTGFADTDPRTLRHIYTSDQNETYQVVLSWRQLIDSYNGTRKLLLTEAYTTPAYTAKYFQYGSNIPFNFIFLRNITSPSKPLDYKRAIDRFINLVPPGSTPNWVTGNHDNSRVASRFGPHRADQITMITAVLPGVAIIYNGDELGMIDRPMSWKETIDPAGCNAGPSRYNLTSRDPARTPFQWDATKNAGRLPNQNPVVLVVNLYNHSMHADVGTFMNIPKTMTVYVANAAAKLSAGTKIDTSFLQLQGNASVILV</sequence>
<dbReference type="FunFam" id="3.90.400.10:FF:000001">
    <property type="entry name" value="Maltase A3, isoform A"/>
    <property type="match status" value="6"/>
</dbReference>
<gene>
    <name evidence="8" type="ORF">HICCMSTLAB_LOCUS1847</name>
</gene>
<keyword evidence="6" id="KW-1133">Transmembrane helix</keyword>
<dbReference type="SMART" id="SM00642">
    <property type="entry name" value="Aamy"/>
    <property type="match status" value="6"/>
</dbReference>
<dbReference type="EMBL" id="CAJNRD030001116">
    <property type="protein sequence ID" value="CAG5075759.1"/>
    <property type="molecule type" value="Genomic_DNA"/>
</dbReference>
<feature type="domain" description="Glycosyl hydrolase family 13 catalytic" evidence="7">
    <location>
        <begin position="595"/>
        <end position="984"/>
    </location>
</feature>
<dbReference type="PROSITE" id="PS51257">
    <property type="entry name" value="PROKAR_LIPOPROTEIN"/>
    <property type="match status" value="1"/>
</dbReference>
<accession>A0A8J2EKB4</accession>
<dbReference type="PANTHER" id="PTHR10357">
    <property type="entry name" value="ALPHA-AMYLASE FAMILY MEMBER"/>
    <property type="match status" value="1"/>
</dbReference>
<comment type="similarity">
    <text evidence="2">Belongs to the glycosyl hydrolase 13 family.</text>
</comment>
<dbReference type="Pfam" id="PF00128">
    <property type="entry name" value="Alpha-amylase"/>
    <property type="match status" value="6"/>
</dbReference>
<dbReference type="GO" id="GO:0005975">
    <property type="term" value="P:carbohydrate metabolic process"/>
    <property type="evidence" value="ECO:0007669"/>
    <property type="project" value="InterPro"/>
</dbReference>
<keyword evidence="5" id="KW-0326">Glycosidase</keyword>
<comment type="caution">
    <text evidence="8">The sequence shown here is derived from an EMBL/GenBank/DDBJ whole genome shotgun (WGS) entry which is preliminary data.</text>
</comment>
<feature type="domain" description="Glycosyl hydrolase family 13 catalytic" evidence="7">
    <location>
        <begin position="1682"/>
        <end position="2067"/>
    </location>
</feature>
<feature type="domain" description="Glycosyl hydrolase family 13 catalytic" evidence="7">
    <location>
        <begin position="1125"/>
        <end position="1513"/>
    </location>
</feature>
<keyword evidence="9" id="KW-1185">Reference proteome</keyword>
<dbReference type="GO" id="GO:0004558">
    <property type="term" value="F:alpha-1,4-glucosidase activity"/>
    <property type="evidence" value="ECO:0007669"/>
    <property type="project" value="UniProtKB-EC"/>
</dbReference>
<feature type="domain" description="Glycosyl hydrolase family 13 catalytic" evidence="7">
    <location>
        <begin position="43"/>
        <end position="431"/>
    </location>
</feature>
<feature type="domain" description="Glycosyl hydrolase family 13 catalytic" evidence="7">
    <location>
        <begin position="2841"/>
        <end position="3226"/>
    </location>
</feature>
<evidence type="ECO:0000256" key="3">
    <source>
        <dbReference type="ARBA" id="ARBA00012741"/>
    </source>
</evidence>
<dbReference type="CDD" id="cd11328">
    <property type="entry name" value="AmyAc_maltase"/>
    <property type="match status" value="6"/>
</dbReference>
<evidence type="ECO:0000259" key="7">
    <source>
        <dbReference type="SMART" id="SM00642"/>
    </source>
</evidence>
<dbReference type="Gene3D" id="3.90.400.10">
    <property type="entry name" value="Oligo-1,6-glucosidase, Domain 2"/>
    <property type="match status" value="6"/>
</dbReference>
<evidence type="ECO:0000256" key="4">
    <source>
        <dbReference type="ARBA" id="ARBA00023180"/>
    </source>
</evidence>
<evidence type="ECO:0000313" key="9">
    <source>
        <dbReference type="Proteomes" id="UP000786811"/>
    </source>
</evidence>
<evidence type="ECO:0000313" key="8">
    <source>
        <dbReference type="EMBL" id="CAG5075759.1"/>
    </source>
</evidence>
<protein>
    <recommendedName>
        <fullName evidence="3">alpha-glucosidase</fullName>
        <ecNumber evidence="3">3.2.1.20</ecNumber>
    </recommendedName>
</protein>
<comment type="catalytic activity">
    <reaction evidence="1">
        <text>Hydrolysis of terminal, non-reducing (1-&gt;4)-linked alpha-D-glucose residues with release of alpha-D-glucose.</text>
        <dbReference type="EC" id="3.2.1.20"/>
    </reaction>
</comment>
<organism evidence="8 9">
    <name type="scientific">Cotesia congregata</name>
    <name type="common">Parasitoid wasp</name>
    <name type="synonym">Apanteles congregatus</name>
    <dbReference type="NCBI Taxonomy" id="51543"/>
    <lineage>
        <taxon>Eukaryota</taxon>
        <taxon>Metazoa</taxon>
        <taxon>Ecdysozoa</taxon>
        <taxon>Arthropoda</taxon>
        <taxon>Hexapoda</taxon>
        <taxon>Insecta</taxon>
        <taxon>Pterygota</taxon>
        <taxon>Neoptera</taxon>
        <taxon>Endopterygota</taxon>
        <taxon>Hymenoptera</taxon>
        <taxon>Apocrita</taxon>
        <taxon>Ichneumonoidea</taxon>
        <taxon>Braconidae</taxon>
        <taxon>Microgastrinae</taxon>
        <taxon>Cotesia</taxon>
    </lineage>
</organism>
<evidence type="ECO:0000256" key="1">
    <source>
        <dbReference type="ARBA" id="ARBA00001657"/>
    </source>
</evidence>
<dbReference type="OrthoDB" id="1740265at2759"/>
<dbReference type="EC" id="3.2.1.20" evidence="3"/>
<evidence type="ECO:0000256" key="2">
    <source>
        <dbReference type="ARBA" id="ARBA00008061"/>
    </source>
</evidence>
<dbReference type="InterPro" id="IPR006047">
    <property type="entry name" value="GH13_cat_dom"/>
</dbReference>